<keyword evidence="1" id="KW-0378">Hydrolase</keyword>
<dbReference type="Pfam" id="PF04185">
    <property type="entry name" value="Phosphoesterase"/>
    <property type="match status" value="1"/>
</dbReference>
<gene>
    <name evidence="3" type="ORF">M406DRAFT_269753</name>
</gene>
<dbReference type="InterPro" id="IPR007312">
    <property type="entry name" value="Phosphoesterase"/>
</dbReference>
<evidence type="ECO:0000256" key="1">
    <source>
        <dbReference type="ARBA" id="ARBA00022801"/>
    </source>
</evidence>
<dbReference type="InterPro" id="IPR017850">
    <property type="entry name" value="Alkaline_phosphatase_core_sf"/>
</dbReference>
<feature type="signal peptide" evidence="2">
    <location>
        <begin position="1"/>
        <end position="16"/>
    </location>
</feature>
<proteinExistence type="predicted"/>
<dbReference type="GO" id="GO:0042578">
    <property type="term" value="F:phosphoric ester hydrolase activity"/>
    <property type="evidence" value="ECO:0007669"/>
    <property type="project" value="UniProtKB-ARBA"/>
</dbReference>
<dbReference type="GeneID" id="63835154"/>
<keyword evidence="4" id="KW-1185">Reference proteome</keyword>
<evidence type="ECO:0000313" key="3">
    <source>
        <dbReference type="EMBL" id="KAF3759903.1"/>
    </source>
</evidence>
<dbReference type="InterPro" id="IPR008999">
    <property type="entry name" value="Actin-crosslinking"/>
</dbReference>
<dbReference type="OrthoDB" id="5135119at2759"/>
<dbReference type="EMBL" id="MU032354">
    <property type="protein sequence ID" value="KAF3759903.1"/>
    <property type="molecule type" value="Genomic_DNA"/>
</dbReference>
<protein>
    <submittedName>
        <fullName evidence="3">Hemolytic phospholipase C</fullName>
    </submittedName>
</protein>
<dbReference type="AlphaFoldDB" id="A0A9P5CHC9"/>
<dbReference type="PANTHER" id="PTHR31956:SF1">
    <property type="entry name" value="NON-SPECIFIC PHOSPHOLIPASE C1"/>
    <property type="match status" value="1"/>
</dbReference>
<feature type="chain" id="PRO_5040123287" evidence="2">
    <location>
        <begin position="17"/>
        <end position="619"/>
    </location>
</feature>
<comment type="caution">
    <text evidence="3">The sequence shown here is derived from an EMBL/GenBank/DDBJ whole genome shotgun (WGS) entry which is preliminary data.</text>
</comment>
<reference evidence="3" key="1">
    <citation type="journal article" date="2020" name="Phytopathology">
        <title>Genome sequence of the chestnut blight fungus Cryphonectria parasitica EP155: A fundamental resource for an archetypical invasive plant pathogen.</title>
        <authorList>
            <person name="Crouch J.A."/>
            <person name="Dawe A."/>
            <person name="Aerts A."/>
            <person name="Barry K."/>
            <person name="Churchill A.C.L."/>
            <person name="Grimwood J."/>
            <person name="Hillman B."/>
            <person name="Milgroom M.G."/>
            <person name="Pangilinan J."/>
            <person name="Smith M."/>
            <person name="Salamov A."/>
            <person name="Schmutz J."/>
            <person name="Yadav J."/>
            <person name="Grigoriev I.V."/>
            <person name="Nuss D."/>
        </authorList>
    </citation>
    <scope>NUCLEOTIDE SEQUENCE</scope>
    <source>
        <strain evidence="3">EP155</strain>
    </source>
</reference>
<accession>A0A9P5CHC9</accession>
<dbReference type="Proteomes" id="UP000803844">
    <property type="component" value="Unassembled WGS sequence"/>
</dbReference>
<name>A0A9P5CHC9_CRYP1</name>
<sequence>MLRRAGLLALLRFASAASLADVKHVVMLMQENRSFMHYLGTLKGVRGFADPNVQINPNGLPVWYQYNRDVSSLTNDTDYLLPYWLNYLGGDWPNRTQCLSPGSNLWLPTQIAYNGGLNNLWPSSSAPQAWAYYKRQDIPFHYALADSFTVADHYQAGVMSATDPNRWMWQSGSINVPGGPQPLGAGGVVLDDNQTPGCEATDLNCVPLYWPATAEYYDAAGVDWGVFMNEYDYVTNNGLFYFDTFQNAPENSSLYQRGLAFSDQNSLDGFYSAAANGTLPEISWIFPPGAVNDGAWFMKNIVDAVTQGPNWDSTVLLICYDEGGGFGDTVWYHSPEGTAGEWFEDPYGELGYQFSGPGVRIPLFIISPFTRGGRVFTEHADHNSHILFVEQYLTAKGYENITTTQMSDWRRTHMSNLLNAFDFDNPDYSIPDLPSSPYPYTDDDGNIVGTYVACEATYSDVDPPVPYGNQTLEDSLYFEDGWKQVYGYLTEGHYLVFETNGFALTNPGTNDSSDVTTTAATTDHENISQRWILHALSDADDDFGKFEISSAADGRYITVDASLTSGNSTAGVFGIAYIGGGGYTLQNSEGKYLSVGSSDSLELASSGSSWGIYSVTYHS</sequence>
<dbReference type="Gene3D" id="3.40.720.10">
    <property type="entry name" value="Alkaline Phosphatase, subunit A"/>
    <property type="match status" value="2"/>
</dbReference>
<evidence type="ECO:0000313" key="4">
    <source>
        <dbReference type="Proteomes" id="UP000803844"/>
    </source>
</evidence>
<organism evidence="3 4">
    <name type="scientific">Cryphonectria parasitica (strain ATCC 38755 / EP155)</name>
    <dbReference type="NCBI Taxonomy" id="660469"/>
    <lineage>
        <taxon>Eukaryota</taxon>
        <taxon>Fungi</taxon>
        <taxon>Dikarya</taxon>
        <taxon>Ascomycota</taxon>
        <taxon>Pezizomycotina</taxon>
        <taxon>Sordariomycetes</taxon>
        <taxon>Sordariomycetidae</taxon>
        <taxon>Diaporthales</taxon>
        <taxon>Cryphonectriaceae</taxon>
        <taxon>Cryphonectria-Endothia species complex</taxon>
        <taxon>Cryphonectria</taxon>
    </lineage>
</organism>
<keyword evidence="2" id="KW-0732">Signal</keyword>
<dbReference type="SUPFAM" id="SSF50405">
    <property type="entry name" value="Actin-crosslinking proteins"/>
    <property type="match status" value="1"/>
</dbReference>
<evidence type="ECO:0000256" key="2">
    <source>
        <dbReference type="SAM" id="SignalP"/>
    </source>
</evidence>
<dbReference type="PANTHER" id="PTHR31956">
    <property type="entry name" value="NON-SPECIFIC PHOSPHOLIPASE C4-RELATED"/>
    <property type="match status" value="1"/>
</dbReference>
<dbReference type="RefSeq" id="XP_040770882.1">
    <property type="nucleotide sequence ID" value="XM_040918025.1"/>
</dbReference>